<evidence type="ECO:0000313" key="3">
    <source>
        <dbReference type="Proteomes" id="UP001589646"/>
    </source>
</evidence>
<evidence type="ECO:0000313" key="2">
    <source>
        <dbReference type="EMBL" id="MFB9526335.1"/>
    </source>
</evidence>
<comment type="caution">
    <text evidence="2">The sequence shown here is derived from an EMBL/GenBank/DDBJ whole genome shotgun (WGS) entry which is preliminary data.</text>
</comment>
<keyword evidence="1" id="KW-0732">Signal</keyword>
<proteinExistence type="predicted"/>
<feature type="chain" id="PRO_5046358384" description="Lipoprotein" evidence="1">
    <location>
        <begin position="22"/>
        <end position="57"/>
    </location>
</feature>
<name>A0ABV5PT33_9ACTN</name>
<dbReference type="Proteomes" id="UP001589646">
    <property type="component" value="Unassembled WGS sequence"/>
</dbReference>
<evidence type="ECO:0000256" key="1">
    <source>
        <dbReference type="SAM" id="SignalP"/>
    </source>
</evidence>
<sequence length="57" mass="5946">MRPVLVLLAVVMVAGCSGAVATEQPPLGADGCPTAWPAQYEWADRPGPLVPAEARCR</sequence>
<accession>A0ABV5PT33</accession>
<dbReference type="RefSeq" id="WP_346123310.1">
    <property type="nucleotide sequence ID" value="NZ_BAAAXC010000014.1"/>
</dbReference>
<protein>
    <recommendedName>
        <fullName evidence="4">Lipoprotein</fullName>
    </recommendedName>
</protein>
<organism evidence="2 3">
    <name type="scientific">Nonomuraea roseola</name>
    <dbReference type="NCBI Taxonomy" id="46179"/>
    <lineage>
        <taxon>Bacteria</taxon>
        <taxon>Bacillati</taxon>
        <taxon>Actinomycetota</taxon>
        <taxon>Actinomycetes</taxon>
        <taxon>Streptosporangiales</taxon>
        <taxon>Streptosporangiaceae</taxon>
        <taxon>Nonomuraea</taxon>
    </lineage>
</organism>
<dbReference type="PROSITE" id="PS51257">
    <property type="entry name" value="PROKAR_LIPOPROTEIN"/>
    <property type="match status" value="1"/>
</dbReference>
<feature type="signal peptide" evidence="1">
    <location>
        <begin position="1"/>
        <end position="21"/>
    </location>
</feature>
<gene>
    <name evidence="2" type="ORF">ACFFRN_06885</name>
</gene>
<reference evidence="2 3" key="1">
    <citation type="submission" date="2024-09" db="EMBL/GenBank/DDBJ databases">
        <authorList>
            <person name="Sun Q."/>
            <person name="Mori K."/>
        </authorList>
    </citation>
    <scope>NUCLEOTIDE SEQUENCE [LARGE SCALE GENOMIC DNA]</scope>
    <source>
        <strain evidence="2 3">JCM 3323</strain>
    </source>
</reference>
<evidence type="ECO:0008006" key="4">
    <source>
        <dbReference type="Google" id="ProtNLM"/>
    </source>
</evidence>
<dbReference type="EMBL" id="JBHMCE010000002">
    <property type="protein sequence ID" value="MFB9526335.1"/>
    <property type="molecule type" value="Genomic_DNA"/>
</dbReference>
<keyword evidence="3" id="KW-1185">Reference proteome</keyword>